<evidence type="ECO:0000313" key="3">
    <source>
        <dbReference type="EMBL" id="CDW82938.1"/>
    </source>
</evidence>
<keyword evidence="2" id="KW-0812">Transmembrane</keyword>
<dbReference type="AlphaFoldDB" id="A0A078APT4"/>
<evidence type="ECO:0008006" key="5">
    <source>
        <dbReference type="Google" id="ProtNLM"/>
    </source>
</evidence>
<dbReference type="Proteomes" id="UP000039865">
    <property type="component" value="Unassembled WGS sequence"/>
</dbReference>
<feature type="transmembrane region" description="Helical" evidence="2">
    <location>
        <begin position="7"/>
        <end position="26"/>
    </location>
</feature>
<evidence type="ECO:0000256" key="2">
    <source>
        <dbReference type="SAM" id="Phobius"/>
    </source>
</evidence>
<feature type="region of interest" description="Disordered" evidence="1">
    <location>
        <begin position="426"/>
        <end position="447"/>
    </location>
</feature>
<dbReference type="EMBL" id="CCKQ01011378">
    <property type="protein sequence ID" value="CDW82938.1"/>
    <property type="molecule type" value="Genomic_DNA"/>
</dbReference>
<evidence type="ECO:0000256" key="1">
    <source>
        <dbReference type="SAM" id="MobiDB-lite"/>
    </source>
</evidence>
<feature type="transmembrane region" description="Helical" evidence="2">
    <location>
        <begin position="97"/>
        <end position="117"/>
    </location>
</feature>
<keyword evidence="2" id="KW-0472">Membrane</keyword>
<gene>
    <name evidence="3" type="primary">Contig1223.g1334</name>
    <name evidence="3" type="ORF">STYLEM_11975</name>
</gene>
<name>A0A078APT4_STYLE</name>
<feature type="transmembrane region" description="Helical" evidence="2">
    <location>
        <begin position="153"/>
        <end position="172"/>
    </location>
</feature>
<feature type="transmembrane region" description="Helical" evidence="2">
    <location>
        <begin position="123"/>
        <end position="141"/>
    </location>
</feature>
<reference evidence="3 4" key="1">
    <citation type="submission" date="2014-06" db="EMBL/GenBank/DDBJ databases">
        <authorList>
            <person name="Swart Estienne"/>
        </authorList>
    </citation>
    <scope>NUCLEOTIDE SEQUENCE [LARGE SCALE GENOMIC DNA]</scope>
    <source>
        <strain evidence="3 4">130c</strain>
    </source>
</reference>
<keyword evidence="4" id="KW-1185">Reference proteome</keyword>
<feature type="transmembrane region" description="Helical" evidence="2">
    <location>
        <begin position="46"/>
        <end position="70"/>
    </location>
</feature>
<proteinExistence type="predicted"/>
<protein>
    <recommendedName>
        <fullName evidence="5">TRP C-terminal domain-containing protein</fullName>
    </recommendedName>
</protein>
<sequence>MILRFFLEGYLSMILNSMLNLQHVIYIQVIGQQLEWDSNGDKISSVFAVALFAFESLYPMIILLLVNIYYKNLKDQNMIKRIGSIYNELRTDSKVSLLYNVFFVLRRFTFAMMITILQDHPNAQVQLLIVQCILLIIFVQASRPFESTLLNNLEVFNEICILGVAYHLQIFTDYVPDVNIQYSAGWAIIAITVFNIVTNMGVMIYQTYLQLKVKLKQLLQKCKRWNNKRINDRIQKYQDLNQKTDWLSSQPDQFNNTDFLNGAKDIHVKEKDGLLYYEPQIKQKINLKPLIQINNLEDEVDGNIIGNFQQPFESPMSKRKYNFQNQFENPGDVAYRFPQESLDFFKNIRKDHQRTKSKNKVLVSNGTNYSNEVQNQNKTLVKRRHSSINEENQITQSLENINSYHFGEYSQKSQIKRDFSRRVSIKQSVNKSKTIKDPLKQANLSKQ</sequence>
<organism evidence="3 4">
    <name type="scientific">Stylonychia lemnae</name>
    <name type="common">Ciliate</name>
    <dbReference type="NCBI Taxonomy" id="5949"/>
    <lineage>
        <taxon>Eukaryota</taxon>
        <taxon>Sar</taxon>
        <taxon>Alveolata</taxon>
        <taxon>Ciliophora</taxon>
        <taxon>Intramacronucleata</taxon>
        <taxon>Spirotrichea</taxon>
        <taxon>Stichotrichia</taxon>
        <taxon>Sporadotrichida</taxon>
        <taxon>Oxytrichidae</taxon>
        <taxon>Stylonychinae</taxon>
        <taxon>Stylonychia</taxon>
    </lineage>
</organism>
<dbReference type="OrthoDB" id="10664100at2759"/>
<dbReference type="InParanoid" id="A0A078APT4"/>
<feature type="transmembrane region" description="Helical" evidence="2">
    <location>
        <begin position="184"/>
        <end position="205"/>
    </location>
</feature>
<keyword evidence="2" id="KW-1133">Transmembrane helix</keyword>
<accession>A0A078APT4</accession>
<evidence type="ECO:0000313" key="4">
    <source>
        <dbReference type="Proteomes" id="UP000039865"/>
    </source>
</evidence>